<keyword evidence="2" id="KW-1185">Reference proteome</keyword>
<accession>A0A1H1E8B3</accession>
<dbReference type="STRING" id="37928.SAMN04489742_2812"/>
<organism evidence="1 2">
    <name type="scientific">Crystallibacter crystallopoietes</name>
    <dbReference type="NCBI Taxonomy" id="37928"/>
    <lineage>
        <taxon>Bacteria</taxon>
        <taxon>Bacillati</taxon>
        <taxon>Actinomycetota</taxon>
        <taxon>Actinomycetes</taxon>
        <taxon>Micrococcales</taxon>
        <taxon>Micrococcaceae</taxon>
        <taxon>Crystallibacter</taxon>
    </lineage>
</organism>
<evidence type="ECO:0000313" key="1">
    <source>
        <dbReference type="EMBL" id="SDQ84995.1"/>
    </source>
</evidence>
<gene>
    <name evidence="1" type="ORF">SAMN04489742_2812</name>
</gene>
<reference evidence="1 2" key="1">
    <citation type="submission" date="2016-10" db="EMBL/GenBank/DDBJ databases">
        <authorList>
            <person name="de Groot N.N."/>
        </authorList>
    </citation>
    <scope>NUCLEOTIDE SEQUENCE [LARGE SCALE GENOMIC DNA]</scope>
    <source>
        <strain evidence="1 2">DSM 20117</strain>
    </source>
</reference>
<dbReference type="EMBL" id="FNKH01000002">
    <property type="protein sequence ID" value="SDQ84995.1"/>
    <property type="molecule type" value="Genomic_DNA"/>
</dbReference>
<dbReference type="Proteomes" id="UP000181917">
    <property type="component" value="Unassembled WGS sequence"/>
</dbReference>
<dbReference type="RefSeq" id="WP_074700985.1">
    <property type="nucleotide sequence ID" value="NZ_CP018863.1"/>
</dbReference>
<protein>
    <submittedName>
        <fullName evidence="1">Uncharacterized protein</fullName>
    </submittedName>
</protein>
<sequence length="108" mass="11786">MSYFLEYVIPAGQGDGDYEFPVSEEHRGYTVPLTEVDAEVIHTDRLPVRTEVIGASLDEAKTAAEEILSNSKASQARLYDDPTESMQTGAGTLIASYAQGSGWQEQAR</sequence>
<name>A0A1H1E8B3_9MICC</name>
<dbReference type="AlphaFoldDB" id="A0A1H1E8B3"/>
<proteinExistence type="predicted"/>
<dbReference type="KEGG" id="acry:AC20117_03400"/>
<dbReference type="OrthoDB" id="4943730at2"/>
<evidence type="ECO:0000313" key="2">
    <source>
        <dbReference type="Proteomes" id="UP000181917"/>
    </source>
</evidence>